<evidence type="ECO:0000256" key="9">
    <source>
        <dbReference type="ARBA" id="ARBA00023204"/>
    </source>
</evidence>
<name>A0A5S6QW91_TRIMR</name>
<comment type="function">
    <text evidence="2">Involved in the cellular defense against the biological effects of O6-methylguanine (O6-MeG) and O4-methylthymine (O4-MeT) in DNA. Repairs the methylated nucleobase in DNA by stoichiometrically transferring the methyl group to a cysteine residue in the enzyme. This is a suicide reaction: the enzyme is irreversibly inactivated.</text>
</comment>
<dbReference type="InterPro" id="IPR001497">
    <property type="entry name" value="MethylDNA_cys_MeTrfase_AS"/>
</dbReference>
<evidence type="ECO:0000256" key="6">
    <source>
        <dbReference type="ARBA" id="ARBA00022603"/>
    </source>
</evidence>
<comment type="catalytic activity">
    <reaction evidence="1">
        <text>a 4-O-methyl-thymidine in DNA + L-cysteinyl-[protein] = a thymidine in DNA + S-methyl-L-cysteinyl-[protein]</text>
        <dbReference type="Rhea" id="RHEA:53428"/>
        <dbReference type="Rhea" id="RHEA-COMP:10131"/>
        <dbReference type="Rhea" id="RHEA-COMP:10132"/>
        <dbReference type="Rhea" id="RHEA-COMP:13555"/>
        <dbReference type="Rhea" id="RHEA-COMP:13556"/>
        <dbReference type="ChEBI" id="CHEBI:29950"/>
        <dbReference type="ChEBI" id="CHEBI:82612"/>
        <dbReference type="ChEBI" id="CHEBI:137386"/>
        <dbReference type="ChEBI" id="CHEBI:137387"/>
        <dbReference type="EC" id="2.1.1.63"/>
    </reaction>
</comment>
<evidence type="ECO:0000256" key="2">
    <source>
        <dbReference type="ARBA" id="ARBA00003317"/>
    </source>
</evidence>
<dbReference type="PANTHER" id="PTHR46460:SF1">
    <property type="entry name" value="METHYLATED-DNA--PROTEIN-CYSTEINE METHYLTRANSFERASE"/>
    <property type="match status" value="1"/>
</dbReference>
<evidence type="ECO:0000256" key="5">
    <source>
        <dbReference type="ARBA" id="ARBA00015377"/>
    </source>
</evidence>
<dbReference type="SUPFAM" id="SSF46767">
    <property type="entry name" value="Methylated DNA-protein cysteine methyltransferase, C-terminal domain"/>
    <property type="match status" value="1"/>
</dbReference>
<dbReference type="PANTHER" id="PTHR46460">
    <property type="entry name" value="METHYLATED-DNA--PROTEIN-CYSTEINE METHYLTRANSFERASE"/>
    <property type="match status" value="1"/>
</dbReference>
<dbReference type="AlphaFoldDB" id="A0A5S6QW91"/>
<dbReference type="InterPro" id="IPR014048">
    <property type="entry name" value="MethylDNA_cys_MeTrfase_DNA-bd"/>
</dbReference>
<evidence type="ECO:0000256" key="7">
    <source>
        <dbReference type="ARBA" id="ARBA00022679"/>
    </source>
</evidence>
<dbReference type="WBParaSite" id="TMUE_3000011369.1">
    <property type="protein sequence ID" value="TMUE_3000011369.1"/>
    <property type="gene ID" value="WBGene00291821"/>
</dbReference>
<reference evidence="15" key="1">
    <citation type="submission" date="2019-12" db="UniProtKB">
        <authorList>
            <consortium name="WormBaseParasite"/>
        </authorList>
    </citation>
    <scope>IDENTIFICATION</scope>
</reference>
<evidence type="ECO:0000256" key="4">
    <source>
        <dbReference type="ARBA" id="ARBA00011918"/>
    </source>
</evidence>
<dbReference type="EC" id="2.1.1.63" evidence="4"/>
<evidence type="ECO:0000256" key="11">
    <source>
        <dbReference type="ARBA" id="ARBA00031621"/>
    </source>
</evidence>
<evidence type="ECO:0000256" key="1">
    <source>
        <dbReference type="ARBA" id="ARBA00001286"/>
    </source>
</evidence>
<dbReference type="PROSITE" id="PS00374">
    <property type="entry name" value="MGMT"/>
    <property type="match status" value="1"/>
</dbReference>
<evidence type="ECO:0000256" key="3">
    <source>
        <dbReference type="ARBA" id="ARBA00008711"/>
    </source>
</evidence>
<evidence type="ECO:0000313" key="15">
    <source>
        <dbReference type="WBParaSite" id="TMUE_3000011369.1"/>
    </source>
</evidence>
<dbReference type="Gene3D" id="3.30.160.70">
    <property type="entry name" value="Methylated DNA-protein cysteine methyltransferase domain"/>
    <property type="match status" value="1"/>
</dbReference>
<dbReference type="GO" id="GO:0032259">
    <property type="term" value="P:methylation"/>
    <property type="evidence" value="ECO:0007669"/>
    <property type="project" value="UniProtKB-KW"/>
</dbReference>
<keyword evidence="14" id="KW-1185">Reference proteome</keyword>
<keyword evidence="7" id="KW-0808">Transferase</keyword>
<organism evidence="14 15">
    <name type="scientific">Trichuris muris</name>
    <name type="common">Mouse whipworm</name>
    <dbReference type="NCBI Taxonomy" id="70415"/>
    <lineage>
        <taxon>Eukaryota</taxon>
        <taxon>Metazoa</taxon>
        <taxon>Ecdysozoa</taxon>
        <taxon>Nematoda</taxon>
        <taxon>Enoplea</taxon>
        <taxon>Dorylaimia</taxon>
        <taxon>Trichinellida</taxon>
        <taxon>Trichuridae</taxon>
        <taxon>Trichuris</taxon>
    </lineage>
</organism>
<comment type="catalytic activity">
    <reaction evidence="12">
        <text>a 6-O-methyl-2'-deoxyguanosine in DNA + L-cysteinyl-[protein] = S-methyl-L-cysteinyl-[protein] + a 2'-deoxyguanosine in DNA</text>
        <dbReference type="Rhea" id="RHEA:24000"/>
        <dbReference type="Rhea" id="RHEA-COMP:10131"/>
        <dbReference type="Rhea" id="RHEA-COMP:10132"/>
        <dbReference type="Rhea" id="RHEA-COMP:11367"/>
        <dbReference type="Rhea" id="RHEA-COMP:11368"/>
        <dbReference type="ChEBI" id="CHEBI:29950"/>
        <dbReference type="ChEBI" id="CHEBI:82612"/>
        <dbReference type="ChEBI" id="CHEBI:85445"/>
        <dbReference type="ChEBI" id="CHEBI:85448"/>
        <dbReference type="EC" id="2.1.1.63"/>
    </reaction>
</comment>
<dbReference type="FunFam" id="1.10.10.10:FF:000214">
    <property type="entry name" value="Methylated-DNA--protein-cysteine methyltransferase"/>
    <property type="match status" value="1"/>
</dbReference>
<dbReference type="STRING" id="70415.A0A5S6QW91"/>
<keyword evidence="8" id="KW-0227">DNA damage</keyword>
<keyword evidence="9" id="KW-0234">DNA repair</keyword>
<dbReference type="Pfam" id="PF01035">
    <property type="entry name" value="DNA_binding_1"/>
    <property type="match status" value="1"/>
</dbReference>
<dbReference type="Proteomes" id="UP000046395">
    <property type="component" value="Unassembled WGS sequence"/>
</dbReference>
<evidence type="ECO:0000256" key="10">
    <source>
        <dbReference type="ARBA" id="ARBA00030795"/>
    </source>
</evidence>
<dbReference type="GO" id="GO:0006281">
    <property type="term" value="P:DNA repair"/>
    <property type="evidence" value="ECO:0007669"/>
    <property type="project" value="UniProtKB-KW"/>
</dbReference>
<dbReference type="InterPro" id="IPR036217">
    <property type="entry name" value="MethylDNA_cys_MeTrfase_DNAb"/>
</dbReference>
<evidence type="ECO:0000256" key="8">
    <source>
        <dbReference type="ARBA" id="ARBA00022763"/>
    </source>
</evidence>
<sequence length="198" mass="22085">MRSTAGEASKLCTILDKLRFDTPIGPMGLQVCQNGVHSLDYLFSAFDADRCAEVVGKVRPEKKANSLHTDELCVFNWLRAYFEGQIDDLPKFFEHVRFCCFTGSVVSEFAVSVYKQLCAIPYGDTIHYSEIAAKIGHLKSARAVGGAVSRNPVSLMIPCHRVVPKSGDIGKYSHGKLDQLKRTLLLFEARQSRKSIHF</sequence>
<evidence type="ECO:0000259" key="13">
    <source>
        <dbReference type="Pfam" id="PF01035"/>
    </source>
</evidence>
<comment type="similarity">
    <text evidence="3">Belongs to the MGMT family.</text>
</comment>
<dbReference type="NCBIfam" id="TIGR00589">
    <property type="entry name" value="ogt"/>
    <property type="match status" value="1"/>
</dbReference>
<dbReference type="Gene3D" id="1.10.10.10">
    <property type="entry name" value="Winged helix-like DNA-binding domain superfamily/Winged helix DNA-binding domain"/>
    <property type="match status" value="1"/>
</dbReference>
<protein>
    <recommendedName>
        <fullName evidence="5">Methylated-DNA--protein-cysteine methyltransferase</fullName>
        <ecNumber evidence="4">2.1.1.63</ecNumber>
    </recommendedName>
    <alternativeName>
        <fullName evidence="10">6-O-methylguanine-DNA methyltransferase</fullName>
    </alternativeName>
    <alternativeName>
        <fullName evidence="11">O-6-methylguanine-DNA-alkyltransferase</fullName>
    </alternativeName>
</protein>
<dbReference type="InterPro" id="IPR036388">
    <property type="entry name" value="WH-like_DNA-bd_sf"/>
</dbReference>
<accession>A0A5S6QW91</accession>
<evidence type="ECO:0000313" key="14">
    <source>
        <dbReference type="Proteomes" id="UP000046395"/>
    </source>
</evidence>
<proteinExistence type="inferred from homology"/>
<feature type="domain" description="Methylated-DNA-[protein]-cysteine S-methyltransferase DNA binding" evidence="13">
    <location>
        <begin position="108"/>
        <end position="188"/>
    </location>
</feature>
<evidence type="ECO:0000256" key="12">
    <source>
        <dbReference type="ARBA" id="ARBA00049348"/>
    </source>
</evidence>
<dbReference type="GO" id="GO:0003908">
    <property type="term" value="F:methylated-DNA-[protein]-cysteine S-methyltransferase activity"/>
    <property type="evidence" value="ECO:0007669"/>
    <property type="project" value="UniProtKB-EC"/>
</dbReference>
<dbReference type="CDD" id="cd06445">
    <property type="entry name" value="ATase"/>
    <property type="match status" value="1"/>
</dbReference>
<keyword evidence="6" id="KW-0489">Methyltransferase</keyword>